<evidence type="ECO:0000256" key="1">
    <source>
        <dbReference type="SAM" id="SignalP"/>
    </source>
</evidence>
<dbReference type="AlphaFoldDB" id="A0A967EYW1"/>
<dbReference type="Proteomes" id="UP000761264">
    <property type="component" value="Unassembled WGS sequence"/>
</dbReference>
<comment type="caution">
    <text evidence="2">The sequence shown here is derived from an EMBL/GenBank/DDBJ whole genome shotgun (WGS) entry which is preliminary data.</text>
</comment>
<dbReference type="EMBL" id="JAAQPH010000011">
    <property type="protein sequence ID" value="NIA69953.1"/>
    <property type="molecule type" value="Genomic_DNA"/>
</dbReference>
<name>A0A967EYW1_9PROT</name>
<evidence type="ECO:0000313" key="2">
    <source>
        <dbReference type="EMBL" id="NIA69953.1"/>
    </source>
</evidence>
<sequence>MHLKHLLITTCAAMALGAGAAMADSSVSQPITQIAYDAPVNVSLSFKRHVDDNLAEQDVFIEREAGSGKVYRPTKGDQDLKLPLYAAARQLDHNPFDETAEGPWPKGRPLGLTLGEWLNAKGEARYSCQDGAGTLTADFSGLIPDGVYTMWHFFMASPPTDPFIGTYDLPLGTRDGSQSVFAADKAGVARFEATFKPCLQLTGEHLAAGLAIAWHSDGKTYGVVPGAFATYSHVHLYAGLPKRGGN</sequence>
<organism evidence="2 3">
    <name type="scientific">Pelagibius litoralis</name>
    <dbReference type="NCBI Taxonomy" id="374515"/>
    <lineage>
        <taxon>Bacteria</taxon>
        <taxon>Pseudomonadati</taxon>
        <taxon>Pseudomonadota</taxon>
        <taxon>Alphaproteobacteria</taxon>
        <taxon>Rhodospirillales</taxon>
        <taxon>Rhodovibrionaceae</taxon>
        <taxon>Pelagibius</taxon>
    </lineage>
</organism>
<feature type="chain" id="PRO_5037790523" evidence="1">
    <location>
        <begin position="24"/>
        <end position="246"/>
    </location>
</feature>
<proteinExistence type="predicted"/>
<feature type="signal peptide" evidence="1">
    <location>
        <begin position="1"/>
        <end position="23"/>
    </location>
</feature>
<gene>
    <name evidence="2" type="ORF">HBA54_15220</name>
</gene>
<accession>A0A967EYW1</accession>
<keyword evidence="3" id="KW-1185">Reference proteome</keyword>
<reference evidence="2" key="1">
    <citation type="submission" date="2020-03" db="EMBL/GenBank/DDBJ databases">
        <title>Genome of Pelagibius litoralis DSM 21314T.</title>
        <authorList>
            <person name="Wang G."/>
        </authorList>
    </citation>
    <scope>NUCLEOTIDE SEQUENCE</scope>
    <source>
        <strain evidence="2">DSM 21314</strain>
    </source>
</reference>
<evidence type="ECO:0000313" key="3">
    <source>
        <dbReference type="Proteomes" id="UP000761264"/>
    </source>
</evidence>
<keyword evidence="1" id="KW-0732">Signal</keyword>
<protein>
    <submittedName>
        <fullName evidence="2">Uncharacterized protein</fullName>
    </submittedName>
</protein>
<dbReference type="RefSeq" id="WP_167226076.1">
    <property type="nucleotide sequence ID" value="NZ_JAAQPH010000011.1"/>
</dbReference>